<dbReference type="AlphaFoldDB" id="A0A165THY5"/>
<dbReference type="Proteomes" id="UP000076727">
    <property type="component" value="Unassembled WGS sequence"/>
</dbReference>
<feature type="compositionally biased region" description="Polar residues" evidence="1">
    <location>
        <begin position="76"/>
        <end position="85"/>
    </location>
</feature>
<dbReference type="EMBL" id="KV429036">
    <property type="protein sequence ID" value="KZT73469.1"/>
    <property type="molecule type" value="Genomic_DNA"/>
</dbReference>
<gene>
    <name evidence="2" type="ORF">DAEQUDRAFT_414712</name>
</gene>
<reference evidence="2 3" key="1">
    <citation type="journal article" date="2016" name="Mol. Biol. Evol.">
        <title>Comparative Genomics of Early-Diverging Mushroom-Forming Fungi Provides Insights into the Origins of Lignocellulose Decay Capabilities.</title>
        <authorList>
            <person name="Nagy L.G."/>
            <person name="Riley R."/>
            <person name="Tritt A."/>
            <person name="Adam C."/>
            <person name="Daum C."/>
            <person name="Floudas D."/>
            <person name="Sun H."/>
            <person name="Yadav J.S."/>
            <person name="Pangilinan J."/>
            <person name="Larsson K.H."/>
            <person name="Matsuura K."/>
            <person name="Barry K."/>
            <person name="Labutti K."/>
            <person name="Kuo R."/>
            <person name="Ohm R.A."/>
            <person name="Bhattacharya S.S."/>
            <person name="Shirouzu T."/>
            <person name="Yoshinaga Y."/>
            <person name="Martin F.M."/>
            <person name="Grigoriev I.V."/>
            <person name="Hibbett D.S."/>
        </authorList>
    </citation>
    <scope>NUCLEOTIDE SEQUENCE [LARGE SCALE GENOMIC DNA]</scope>
    <source>
        <strain evidence="2 3">L-15889</strain>
    </source>
</reference>
<keyword evidence="3" id="KW-1185">Reference proteome</keyword>
<feature type="compositionally biased region" description="Polar residues" evidence="1">
    <location>
        <begin position="22"/>
        <end position="40"/>
    </location>
</feature>
<dbReference type="STRING" id="1314783.A0A165THY5"/>
<evidence type="ECO:0000313" key="3">
    <source>
        <dbReference type="Proteomes" id="UP000076727"/>
    </source>
</evidence>
<evidence type="ECO:0000256" key="1">
    <source>
        <dbReference type="SAM" id="MobiDB-lite"/>
    </source>
</evidence>
<organism evidence="2 3">
    <name type="scientific">Daedalea quercina L-15889</name>
    <dbReference type="NCBI Taxonomy" id="1314783"/>
    <lineage>
        <taxon>Eukaryota</taxon>
        <taxon>Fungi</taxon>
        <taxon>Dikarya</taxon>
        <taxon>Basidiomycota</taxon>
        <taxon>Agaricomycotina</taxon>
        <taxon>Agaricomycetes</taxon>
        <taxon>Polyporales</taxon>
        <taxon>Fomitopsis</taxon>
    </lineage>
</organism>
<sequence length="1147" mass="130658">MPPFHSDVLSRIGPSRGESGRRVTTVTLSPGSTSIRQANDLTVGHQPTPAPDHDLSSQVYPDGNEGNGPSNLEPCSASTNGPTDHQSADGLDEVIDGAAKKLRNHKAQPTGKTTAGKVNSISLSDAEDTASALVSPLEFDTVQNDVNGFFEGVPALMGALSEVAKMHPFISIVVLAFESVYKLEKKRRENDSNVIALYVEMRDMMTVLLQLKNIKDPSAIDIEGITIEGRMQGLIKQTAKDIKECANLCDVWSRKKLPVRFFKGPFWAGKFVNYVNQFAQRRKDLEFAMSMHAVRGIDHINSKLDELNFSIVEDRAKPIIYFIQANMLQDQQQLQTENREELSAVLGDESAEAHNMEDTPELHRGYQDPEEAVAGNLSSFERQLDILQREIVDDTEAIVTRESDRVIQSVIAGPHDRIRDKDLYNMWKDMGWRGSVKTRHFVLALRDYYHDRAEEQITEKTAFEAAHVLDSDAWCLEFVNMKRLQSISEAFDDDASGFITVSEANHFTSSRPAGWSLLRWIAYWAVGWQNTATVYKEKIWQLMERMFALKPWIHHENRQMVDRYLDSIWLQVMSILMPLRSLELHEKTRRQFKAYVDEEEQRLERNLDIIRYRVDDLTTLAIVTGPGRIEKYLLPLLYLMLRRDLQILITCQHSIVNERELWDCTDSIQTVMTACKDRRQVLNETFLRGNLRPEEQFKIRHCGLFELIGDTSETRKRLFNAKFAPVKYDESPSTGDEELSTTAHLNHPLKPPYCPEVEQYHPKQFIEANADHTALSPVKDILGTWYGFLGEKSLQTWPHGPMFTLDIHATDRGSHNFEAAGFMPDSMKGIAFTLRGDVEATSQGDVTYVLYLRFSVQAIVMELRGRMSENRVVISGEWGSQGMDVSRPDIGPFVLTRMPPEVLSFRPTPWELGTSNRTRALWRFALSAVEHQALKSAYRWEFFRRRRDARRRYVEFCIRDKFGRPLCAEEKTEWRALQRSLSPADARFYASMAEYQILRTNAVHIGYACDSCHGHIMGSRMVCMTCVPRSLDTVDLCSDPRCLASTIDQDQYAELNSPHLPSHDIFQLRTTMHERERRQYNARAREALDNAQTILNNSWALPVGDSDSPKGNGMTSTGRMAHGIPRCQGCGAAVQRPCWYCVECYGA</sequence>
<accession>A0A165THY5</accession>
<name>A0A165THY5_9APHY</name>
<evidence type="ECO:0000313" key="2">
    <source>
        <dbReference type="EMBL" id="KZT73469.1"/>
    </source>
</evidence>
<protein>
    <submittedName>
        <fullName evidence="2">Uncharacterized protein</fullName>
    </submittedName>
</protein>
<dbReference type="SUPFAM" id="SSF57850">
    <property type="entry name" value="RING/U-box"/>
    <property type="match status" value="1"/>
</dbReference>
<feature type="region of interest" description="Disordered" evidence="1">
    <location>
        <begin position="1"/>
        <end position="88"/>
    </location>
</feature>
<proteinExistence type="predicted"/>
<dbReference type="OrthoDB" id="2122982at2759"/>